<feature type="domain" description="HDOD" evidence="1">
    <location>
        <begin position="14"/>
        <end position="210"/>
    </location>
</feature>
<dbReference type="AlphaFoldDB" id="A0A1T4XWE5"/>
<dbReference type="InterPro" id="IPR013976">
    <property type="entry name" value="HDOD"/>
</dbReference>
<dbReference type="STRING" id="1121449.SAMN02745704_02514"/>
<reference evidence="2 3" key="1">
    <citation type="submission" date="2017-02" db="EMBL/GenBank/DDBJ databases">
        <authorList>
            <person name="Peterson S.W."/>
        </authorList>
    </citation>
    <scope>NUCLEOTIDE SEQUENCE [LARGE SCALE GENOMIC DNA]</scope>
    <source>
        <strain evidence="2 3">DSM 16080</strain>
    </source>
</reference>
<sequence length="282" mass="30460">MSRREEIISAIQNVERMPSSVQKAVVLLGDPDVDVGELAKAIEHDPGLTSNLLRLANSAVFGAKRSISTVREAIVRLGASNLKKILTTAGLAPVANREIKGYGLPPGTLLKHSITVAVSAEELARQLSVHPPEHTFTSGLLSDIGKVVLGTFLAVDAEPILRLAHDQGMTFEAAEEEILGINHAEVGALLLDFWELPENIVRVVRWKYDPLGIPQRDLALDLVHVADSLAKMSGIGVGVDGLNYRPSEQVAKRLGLTSDIIDKTMAEVLEKVEDLFQGLYEG</sequence>
<dbReference type="SUPFAM" id="SSF109604">
    <property type="entry name" value="HD-domain/PDEase-like"/>
    <property type="match status" value="1"/>
</dbReference>
<dbReference type="PANTHER" id="PTHR33525">
    <property type="match status" value="1"/>
</dbReference>
<name>A0A1T4XWE5_9BACT</name>
<evidence type="ECO:0000259" key="1">
    <source>
        <dbReference type="PROSITE" id="PS51833"/>
    </source>
</evidence>
<dbReference type="PANTHER" id="PTHR33525:SF3">
    <property type="entry name" value="RIBONUCLEASE Y"/>
    <property type="match status" value="1"/>
</dbReference>
<dbReference type="Pfam" id="PF08668">
    <property type="entry name" value="HDOD"/>
    <property type="match status" value="1"/>
</dbReference>
<dbReference type="Proteomes" id="UP000190027">
    <property type="component" value="Unassembled WGS sequence"/>
</dbReference>
<dbReference type="OrthoDB" id="9803649at2"/>
<organism evidence="2 3">
    <name type="scientific">Paucidesulfovibrio gracilis DSM 16080</name>
    <dbReference type="NCBI Taxonomy" id="1121449"/>
    <lineage>
        <taxon>Bacteria</taxon>
        <taxon>Pseudomonadati</taxon>
        <taxon>Thermodesulfobacteriota</taxon>
        <taxon>Desulfovibrionia</taxon>
        <taxon>Desulfovibrionales</taxon>
        <taxon>Desulfovibrionaceae</taxon>
        <taxon>Paucidesulfovibrio</taxon>
    </lineage>
</organism>
<dbReference type="PROSITE" id="PS51833">
    <property type="entry name" value="HDOD"/>
    <property type="match status" value="1"/>
</dbReference>
<dbReference type="RefSeq" id="WP_078718052.1">
    <property type="nucleotide sequence ID" value="NZ_FUYC01000018.1"/>
</dbReference>
<evidence type="ECO:0000313" key="2">
    <source>
        <dbReference type="EMBL" id="SKA93830.1"/>
    </source>
</evidence>
<dbReference type="InterPro" id="IPR052340">
    <property type="entry name" value="RNase_Y/CdgJ"/>
</dbReference>
<dbReference type="EMBL" id="FUYC01000018">
    <property type="protein sequence ID" value="SKA93830.1"/>
    <property type="molecule type" value="Genomic_DNA"/>
</dbReference>
<protein>
    <submittedName>
        <fullName evidence="2">HD-like signal output (HDOD) domain, no enzymatic activity</fullName>
    </submittedName>
</protein>
<proteinExistence type="predicted"/>
<accession>A0A1T4XWE5</accession>
<evidence type="ECO:0000313" key="3">
    <source>
        <dbReference type="Proteomes" id="UP000190027"/>
    </source>
</evidence>
<gene>
    <name evidence="2" type="ORF">SAMN02745704_02514</name>
</gene>
<dbReference type="CDD" id="cd00077">
    <property type="entry name" value="HDc"/>
    <property type="match status" value="1"/>
</dbReference>
<dbReference type="Gene3D" id="1.10.3210.10">
    <property type="entry name" value="Hypothetical protein af1432"/>
    <property type="match status" value="1"/>
</dbReference>
<keyword evidence="3" id="KW-1185">Reference proteome</keyword>
<dbReference type="InterPro" id="IPR003607">
    <property type="entry name" value="HD/PDEase_dom"/>
</dbReference>